<proteinExistence type="predicted"/>
<keyword evidence="2" id="KW-1185">Reference proteome</keyword>
<organism evidence="1 2">
    <name type="scientific">Eumeta variegata</name>
    <name type="common">Bagworm moth</name>
    <name type="synonym">Eumeta japonica</name>
    <dbReference type="NCBI Taxonomy" id="151549"/>
    <lineage>
        <taxon>Eukaryota</taxon>
        <taxon>Metazoa</taxon>
        <taxon>Ecdysozoa</taxon>
        <taxon>Arthropoda</taxon>
        <taxon>Hexapoda</taxon>
        <taxon>Insecta</taxon>
        <taxon>Pterygota</taxon>
        <taxon>Neoptera</taxon>
        <taxon>Endopterygota</taxon>
        <taxon>Lepidoptera</taxon>
        <taxon>Glossata</taxon>
        <taxon>Ditrysia</taxon>
        <taxon>Tineoidea</taxon>
        <taxon>Psychidae</taxon>
        <taxon>Oiketicinae</taxon>
        <taxon>Eumeta</taxon>
    </lineage>
</organism>
<comment type="caution">
    <text evidence="1">The sequence shown here is derived from an EMBL/GenBank/DDBJ whole genome shotgun (WGS) entry which is preliminary data.</text>
</comment>
<protein>
    <submittedName>
        <fullName evidence="1">Uncharacterized protein</fullName>
    </submittedName>
</protein>
<name>A0A4C1WWL2_EUMVA</name>
<evidence type="ECO:0000313" key="2">
    <source>
        <dbReference type="Proteomes" id="UP000299102"/>
    </source>
</evidence>
<reference evidence="1 2" key="1">
    <citation type="journal article" date="2019" name="Commun. Biol.">
        <title>The bagworm genome reveals a unique fibroin gene that provides high tensile strength.</title>
        <authorList>
            <person name="Kono N."/>
            <person name="Nakamura H."/>
            <person name="Ohtoshi R."/>
            <person name="Tomita M."/>
            <person name="Numata K."/>
            <person name="Arakawa K."/>
        </authorList>
    </citation>
    <scope>NUCLEOTIDE SEQUENCE [LARGE SCALE GENOMIC DNA]</scope>
</reference>
<dbReference type="Proteomes" id="UP000299102">
    <property type="component" value="Unassembled WGS sequence"/>
</dbReference>
<evidence type="ECO:0000313" key="1">
    <source>
        <dbReference type="EMBL" id="GBP55828.1"/>
    </source>
</evidence>
<accession>A0A4C1WWL2</accession>
<sequence length="98" mass="11050">MRNEKRRATYEYRRSPVACARAVFDSSDGRDLSSRRCVRVENPQGLDRDSNFCVLSERSGLYPGFRSRGSIRLGFHSDSNACTCSDSGLNATPDFDIY</sequence>
<gene>
    <name evidence="1" type="ORF">EVAR_38425_1</name>
</gene>
<dbReference type="EMBL" id="BGZK01000679">
    <property type="protein sequence ID" value="GBP55828.1"/>
    <property type="molecule type" value="Genomic_DNA"/>
</dbReference>
<dbReference type="AlphaFoldDB" id="A0A4C1WWL2"/>